<reference evidence="1 2" key="1">
    <citation type="submission" date="2022-03" db="EMBL/GenBank/DDBJ databases">
        <title>Streptomyces yunnanensis P86,complete genome.</title>
        <authorList>
            <person name="Chen S."/>
            <person name="Zhang Q."/>
        </authorList>
    </citation>
    <scope>NUCLEOTIDE SEQUENCE [LARGE SCALE GENOMIC DNA]</scope>
    <source>
        <strain evidence="1 2">P86</strain>
    </source>
</reference>
<name>A0ABY8AGP9_9ACTN</name>
<sequence>MRKHSAWLFELLLRVLLPAGGRHRSADAPPEAGCEDAAAPVPLRVLSKHAGLLRGEDVPLIRPYILTPEERRALWPAAHGIDTGPRRIYGVEAMV</sequence>
<protein>
    <submittedName>
        <fullName evidence="1">Uncharacterized protein</fullName>
    </submittedName>
</protein>
<dbReference type="EMBL" id="CP095749">
    <property type="protein sequence ID" value="WEB42851.1"/>
    <property type="molecule type" value="Genomic_DNA"/>
</dbReference>
<dbReference type="Proteomes" id="UP001218629">
    <property type="component" value="Chromosome"/>
</dbReference>
<proteinExistence type="predicted"/>
<organism evidence="1 2">
    <name type="scientific">Streptomyces yunnanensis</name>
    <dbReference type="NCBI Taxonomy" id="156453"/>
    <lineage>
        <taxon>Bacteria</taxon>
        <taxon>Bacillati</taxon>
        <taxon>Actinomycetota</taxon>
        <taxon>Actinomycetes</taxon>
        <taxon>Kitasatosporales</taxon>
        <taxon>Streptomycetaceae</taxon>
        <taxon>Streptomyces</taxon>
    </lineage>
</organism>
<accession>A0ABY8AGP9</accession>
<dbReference type="RefSeq" id="WP_275309428.1">
    <property type="nucleotide sequence ID" value="NZ_CP095749.1"/>
</dbReference>
<keyword evidence="2" id="KW-1185">Reference proteome</keyword>
<evidence type="ECO:0000313" key="2">
    <source>
        <dbReference type="Proteomes" id="UP001218629"/>
    </source>
</evidence>
<evidence type="ECO:0000313" key="1">
    <source>
        <dbReference type="EMBL" id="WEB42851.1"/>
    </source>
</evidence>
<gene>
    <name evidence="1" type="ORF">MOV08_28765</name>
</gene>